<dbReference type="InterPro" id="IPR018187">
    <property type="entry name" value="Asp/Glu_racemase_AS_1"/>
</dbReference>
<accession>A0A7L5JRY5</accession>
<feature type="active site" description="Proton donor/acceptor" evidence="7">
    <location>
        <position position="184"/>
    </location>
</feature>
<evidence type="ECO:0000313" key="9">
    <source>
        <dbReference type="Proteomes" id="UP000509513"/>
    </source>
</evidence>
<evidence type="ECO:0000256" key="5">
    <source>
        <dbReference type="ARBA" id="ARBA00023235"/>
    </source>
</evidence>
<feature type="binding site" evidence="7">
    <location>
        <begin position="39"/>
        <end position="40"/>
    </location>
    <ligand>
        <name>substrate</name>
    </ligand>
</feature>
<dbReference type="NCBIfam" id="TIGR00067">
    <property type="entry name" value="glut_race"/>
    <property type="match status" value="1"/>
</dbReference>
<dbReference type="GO" id="GO:0008881">
    <property type="term" value="F:glutamate racemase activity"/>
    <property type="evidence" value="ECO:0007669"/>
    <property type="project" value="UniProtKB-UniRule"/>
</dbReference>
<dbReference type="PROSITE" id="PS00924">
    <property type="entry name" value="ASP_GLU_RACEMASE_2"/>
    <property type="match status" value="1"/>
</dbReference>
<gene>
    <name evidence="7 8" type="primary">murI</name>
    <name evidence="8" type="ORF">ACBT_1925</name>
</gene>
<sequence length="261" mass="28938">MKVGLFDSGLGGLTVLNAIAKTLKGAEIFYIADTMYAPYGDKSKEEIFVRCDKITKFLLENYGIDALVVACNTATSVIIKHLRDKFPFLIIIGIEPGIKPAISKTKTGNIGILATASTLKGEKYRLLVDELTKTHDVKLYEQACVGLVQQIEKGETSTLQTYDMLENWLKPMLHNNVDTIVLGCTHYPLVKNTIKDIMGEDVLLIDTGDAIAKRLMILSQNAGHINEGDLDILVLYTGTINSDMVKAILKKRKFEIRKCEI</sequence>
<dbReference type="PANTHER" id="PTHR21198:SF3">
    <property type="entry name" value="GLUTAMATE RACEMASE"/>
    <property type="match status" value="1"/>
</dbReference>
<evidence type="ECO:0000256" key="1">
    <source>
        <dbReference type="ARBA" id="ARBA00001602"/>
    </source>
</evidence>
<dbReference type="InterPro" id="IPR004391">
    <property type="entry name" value="Glu_race"/>
</dbReference>
<dbReference type="GO" id="GO:0008360">
    <property type="term" value="P:regulation of cell shape"/>
    <property type="evidence" value="ECO:0007669"/>
    <property type="project" value="UniProtKB-KW"/>
</dbReference>
<keyword evidence="4 7" id="KW-0573">Peptidoglycan synthesis</keyword>
<dbReference type="HAMAP" id="MF_00258">
    <property type="entry name" value="Glu_racemase"/>
    <property type="match status" value="1"/>
</dbReference>
<keyword evidence="6 7" id="KW-0961">Cell wall biogenesis/degradation</keyword>
<organism evidence="8 9">
    <name type="scientific">Aliarcobacter cibarius</name>
    <dbReference type="NCBI Taxonomy" id="255507"/>
    <lineage>
        <taxon>Bacteria</taxon>
        <taxon>Pseudomonadati</taxon>
        <taxon>Campylobacterota</taxon>
        <taxon>Epsilonproteobacteria</taxon>
        <taxon>Campylobacterales</taxon>
        <taxon>Arcobacteraceae</taxon>
        <taxon>Aliarcobacter</taxon>
    </lineage>
</organism>
<keyword evidence="5 7" id="KW-0413">Isomerase</keyword>
<keyword evidence="3 7" id="KW-0133">Cell shape</keyword>
<reference evidence="8 9" key="1">
    <citation type="submission" date="2020-05" db="EMBL/GenBank/DDBJ databases">
        <title>Complete genome sequencing of Campylobacter and Arcobacter type strains.</title>
        <authorList>
            <person name="Miller W.G."/>
            <person name="Yee E."/>
        </authorList>
    </citation>
    <scope>NUCLEOTIDE SEQUENCE [LARGE SCALE GENOMIC DNA]</scope>
    <source>
        <strain evidence="8 9">LMG 21996</strain>
    </source>
</reference>
<dbReference type="SUPFAM" id="SSF53681">
    <property type="entry name" value="Aspartate/glutamate racemase"/>
    <property type="match status" value="2"/>
</dbReference>
<dbReference type="OrthoDB" id="9801055at2"/>
<dbReference type="PANTHER" id="PTHR21198">
    <property type="entry name" value="GLUTAMATE RACEMASE"/>
    <property type="match status" value="1"/>
</dbReference>
<feature type="active site" description="Proton donor/acceptor" evidence="7">
    <location>
        <position position="71"/>
    </location>
</feature>
<dbReference type="InterPro" id="IPR001920">
    <property type="entry name" value="Asp/Glu_race"/>
</dbReference>
<dbReference type="KEGG" id="acib:ACBT_1925"/>
<comment type="pathway">
    <text evidence="7">Cell wall biogenesis; peptidoglycan biosynthesis.</text>
</comment>
<evidence type="ECO:0000256" key="6">
    <source>
        <dbReference type="ARBA" id="ARBA00023316"/>
    </source>
</evidence>
<evidence type="ECO:0000256" key="3">
    <source>
        <dbReference type="ARBA" id="ARBA00022960"/>
    </source>
</evidence>
<dbReference type="GO" id="GO:0071555">
    <property type="term" value="P:cell wall organization"/>
    <property type="evidence" value="ECO:0007669"/>
    <property type="project" value="UniProtKB-KW"/>
</dbReference>
<comment type="catalytic activity">
    <reaction evidence="1 7">
        <text>L-glutamate = D-glutamate</text>
        <dbReference type="Rhea" id="RHEA:12813"/>
        <dbReference type="ChEBI" id="CHEBI:29985"/>
        <dbReference type="ChEBI" id="CHEBI:29986"/>
        <dbReference type="EC" id="5.1.1.3"/>
    </reaction>
</comment>
<dbReference type="PROSITE" id="PS00923">
    <property type="entry name" value="ASP_GLU_RACEMASE_1"/>
    <property type="match status" value="1"/>
</dbReference>
<dbReference type="AlphaFoldDB" id="A0A7L5JRY5"/>
<comment type="function">
    <text evidence="7">Provides the (R)-glutamate required for cell wall biosynthesis.</text>
</comment>
<dbReference type="UniPathway" id="UPA00219"/>
<evidence type="ECO:0000256" key="2">
    <source>
        <dbReference type="ARBA" id="ARBA00013090"/>
    </source>
</evidence>
<dbReference type="GO" id="GO:0009252">
    <property type="term" value="P:peptidoglycan biosynthetic process"/>
    <property type="evidence" value="ECO:0007669"/>
    <property type="project" value="UniProtKB-UniRule"/>
</dbReference>
<dbReference type="InterPro" id="IPR015942">
    <property type="entry name" value="Asp/Glu/hydantoin_racemase"/>
</dbReference>
<evidence type="ECO:0000256" key="4">
    <source>
        <dbReference type="ARBA" id="ARBA00022984"/>
    </source>
</evidence>
<feature type="binding site" evidence="7">
    <location>
        <begin position="185"/>
        <end position="186"/>
    </location>
    <ligand>
        <name>substrate</name>
    </ligand>
</feature>
<proteinExistence type="inferred from homology"/>
<evidence type="ECO:0000256" key="7">
    <source>
        <dbReference type="HAMAP-Rule" id="MF_00258"/>
    </source>
</evidence>
<protein>
    <recommendedName>
        <fullName evidence="2 7">Glutamate racemase</fullName>
        <ecNumber evidence="2 7">5.1.1.3</ecNumber>
    </recommendedName>
</protein>
<dbReference type="RefSeq" id="WP_024774626.1">
    <property type="nucleotide sequence ID" value="NZ_CP054051.1"/>
</dbReference>
<evidence type="ECO:0000313" key="8">
    <source>
        <dbReference type="EMBL" id="QKJ27820.1"/>
    </source>
</evidence>
<feature type="binding site" evidence="7">
    <location>
        <begin position="72"/>
        <end position="73"/>
    </location>
    <ligand>
        <name>substrate</name>
    </ligand>
</feature>
<name>A0A7L5JRY5_9BACT</name>
<feature type="binding site" evidence="7">
    <location>
        <begin position="7"/>
        <end position="8"/>
    </location>
    <ligand>
        <name>substrate</name>
    </ligand>
</feature>
<dbReference type="EC" id="5.1.1.3" evidence="2 7"/>
<comment type="similarity">
    <text evidence="7">Belongs to the aspartate/glutamate racemases family.</text>
</comment>
<dbReference type="EMBL" id="CP054051">
    <property type="protein sequence ID" value="QKJ27820.1"/>
    <property type="molecule type" value="Genomic_DNA"/>
</dbReference>
<dbReference type="Gene3D" id="3.40.50.1860">
    <property type="match status" value="2"/>
</dbReference>
<dbReference type="FunFam" id="3.40.50.1860:FF:000001">
    <property type="entry name" value="Glutamate racemase"/>
    <property type="match status" value="1"/>
</dbReference>
<dbReference type="Pfam" id="PF01177">
    <property type="entry name" value="Asp_Glu_race"/>
    <property type="match status" value="1"/>
</dbReference>
<dbReference type="Proteomes" id="UP000509513">
    <property type="component" value="Chromosome"/>
</dbReference>
<dbReference type="InterPro" id="IPR033134">
    <property type="entry name" value="Asp/Glu_racemase_AS_2"/>
</dbReference>